<comment type="catalytic activity">
    <reaction evidence="7">
        <text>arsenic triglutathione + 2 [thioredoxin]-dithiol + 2 S-adenosyl-L-methionine + H2O = dimethylarsinous acid + 2 [thioredoxin]-disulfide + 3 glutathione + 2 S-adenosyl-L-homocysteine + 2 H(+)</text>
        <dbReference type="Rhea" id="RHEA:69464"/>
        <dbReference type="Rhea" id="RHEA-COMP:10698"/>
        <dbReference type="Rhea" id="RHEA-COMP:10700"/>
        <dbReference type="ChEBI" id="CHEBI:15377"/>
        <dbReference type="ChEBI" id="CHEBI:15378"/>
        <dbReference type="ChEBI" id="CHEBI:23808"/>
        <dbReference type="ChEBI" id="CHEBI:29950"/>
        <dbReference type="ChEBI" id="CHEBI:50058"/>
        <dbReference type="ChEBI" id="CHEBI:57856"/>
        <dbReference type="ChEBI" id="CHEBI:57925"/>
        <dbReference type="ChEBI" id="CHEBI:59789"/>
        <dbReference type="ChEBI" id="CHEBI:183640"/>
        <dbReference type="EC" id="2.1.1.137"/>
    </reaction>
</comment>
<keyword evidence="1" id="KW-0808">Transferase</keyword>
<comment type="similarity">
    <text evidence="3">Belongs to the methyltransferase superfamily. Arsenite methyltransferase family.</text>
</comment>
<evidence type="ECO:0000256" key="5">
    <source>
        <dbReference type="ARBA" id="ARBA00034545"/>
    </source>
</evidence>
<feature type="domain" description="Methyltransferase" evidence="9">
    <location>
        <begin position="70"/>
        <end position="216"/>
    </location>
</feature>
<dbReference type="CDD" id="cd02440">
    <property type="entry name" value="AdoMet_MTases"/>
    <property type="match status" value="1"/>
</dbReference>
<evidence type="ECO:0000256" key="3">
    <source>
        <dbReference type="ARBA" id="ARBA00034487"/>
    </source>
</evidence>
<evidence type="ECO:0000256" key="8">
    <source>
        <dbReference type="ARBA" id="ARBA00048428"/>
    </source>
</evidence>
<evidence type="ECO:0000313" key="10">
    <source>
        <dbReference type="EMBL" id="MCD1293959.1"/>
    </source>
</evidence>
<reference evidence="10 11" key="1">
    <citation type="submission" date="2017-11" db="EMBL/GenBank/DDBJ databases">
        <title>Isolation and Characterization of Family Methanocellaceae Species from Potential Methane Hydrate Area Offshore Southwestern Taiwan.</title>
        <authorList>
            <person name="Zhang W.-L."/>
            <person name="Chen W.-C."/>
            <person name="Lai M.-C."/>
            <person name="Chen S.-C."/>
        </authorList>
    </citation>
    <scope>NUCLEOTIDE SEQUENCE [LARGE SCALE GENOMIC DNA]</scope>
    <source>
        <strain evidence="10 11">CWC-04</strain>
    </source>
</reference>
<dbReference type="Gene3D" id="3.40.50.150">
    <property type="entry name" value="Vaccinia Virus protein VP39"/>
    <property type="match status" value="1"/>
</dbReference>
<comment type="catalytic activity">
    <reaction evidence="8">
        <text>arsenic triglutathione + 3 [thioredoxin]-dithiol + 3 S-adenosyl-L-methionine = trimethylarsine + 3 [thioredoxin]-disulfide + 3 glutathione + 3 S-adenosyl-L-homocysteine + 3 H(+)</text>
        <dbReference type="Rhea" id="RHEA:69432"/>
        <dbReference type="Rhea" id="RHEA-COMP:10698"/>
        <dbReference type="Rhea" id="RHEA-COMP:10700"/>
        <dbReference type="ChEBI" id="CHEBI:15378"/>
        <dbReference type="ChEBI" id="CHEBI:27130"/>
        <dbReference type="ChEBI" id="CHEBI:29950"/>
        <dbReference type="ChEBI" id="CHEBI:50058"/>
        <dbReference type="ChEBI" id="CHEBI:57856"/>
        <dbReference type="ChEBI" id="CHEBI:57925"/>
        <dbReference type="ChEBI" id="CHEBI:59789"/>
        <dbReference type="ChEBI" id="CHEBI:183640"/>
        <dbReference type="EC" id="2.1.1.137"/>
    </reaction>
</comment>
<keyword evidence="11" id="KW-1185">Reference proteome</keyword>
<evidence type="ECO:0000259" key="9">
    <source>
        <dbReference type="Pfam" id="PF13847"/>
    </source>
</evidence>
<keyword evidence="2" id="KW-0949">S-adenosyl-L-methionine</keyword>
<dbReference type="EC" id="2.1.1.137" evidence="4"/>
<accession>A0AAP2RAK5</accession>
<evidence type="ECO:0000256" key="2">
    <source>
        <dbReference type="ARBA" id="ARBA00022691"/>
    </source>
</evidence>
<gene>
    <name evidence="10" type="ORF">CUJ83_02975</name>
</gene>
<dbReference type="EMBL" id="PGCK01000002">
    <property type="protein sequence ID" value="MCD1293959.1"/>
    <property type="molecule type" value="Genomic_DNA"/>
</dbReference>
<dbReference type="InterPro" id="IPR029063">
    <property type="entry name" value="SAM-dependent_MTases_sf"/>
</dbReference>
<dbReference type="Pfam" id="PF13847">
    <property type="entry name" value="Methyltransf_31"/>
    <property type="match status" value="1"/>
</dbReference>
<evidence type="ECO:0000256" key="1">
    <source>
        <dbReference type="ARBA" id="ARBA00022679"/>
    </source>
</evidence>
<dbReference type="SUPFAM" id="SSF53335">
    <property type="entry name" value="S-adenosyl-L-methionine-dependent methyltransferases"/>
    <property type="match status" value="1"/>
</dbReference>
<organism evidence="10 11">
    <name type="scientific">Methanooceanicella nereidis</name>
    <dbReference type="NCBI Taxonomy" id="2052831"/>
    <lineage>
        <taxon>Archaea</taxon>
        <taxon>Methanobacteriati</taxon>
        <taxon>Methanobacteriota</taxon>
        <taxon>Stenosarchaea group</taxon>
        <taxon>Methanomicrobia</taxon>
        <taxon>Methanocellales</taxon>
        <taxon>Methanocellaceae</taxon>
        <taxon>Methanooceanicella</taxon>
    </lineage>
</organism>
<dbReference type="PANTHER" id="PTHR43675:SF8">
    <property type="entry name" value="ARSENITE METHYLTRANSFERASE"/>
    <property type="match status" value="1"/>
</dbReference>
<name>A0AAP2RAK5_9EURY</name>
<evidence type="ECO:0000313" key="11">
    <source>
        <dbReference type="Proteomes" id="UP001320159"/>
    </source>
</evidence>
<sequence>MSDKIDEISVRKVVKEKYSKLASTERQDCECGKEYVSKIGYSSETMSGLPAEVLSVSAGCGNPTAIADLKKGQTVLDLGSGGGIDVFIAAREVGPAGKAIGVDATPEMIWRARKSAKTIGVENAEFRLGEIECMPVESGSIDVAISNCVINLSPDKDRVFKEVFRVLKPGGKLAVSDMVLTRDVSQDEREKLKTWASCIGGAIKLEDYLEKMKAAGFVGVKVESEHVYGFDELYYLLCSDSCGCGCGSDDVGQLAGMTGKSNVATVKIVAFKP</sequence>
<protein>
    <recommendedName>
        <fullName evidence="5">Arsenite methyltransferase</fullName>
        <ecNumber evidence="4">2.1.1.137</ecNumber>
    </recommendedName>
</protein>
<evidence type="ECO:0000256" key="7">
    <source>
        <dbReference type="ARBA" id="ARBA00047943"/>
    </source>
</evidence>
<comment type="catalytic activity">
    <reaction evidence="6">
        <text>arsenic triglutathione + [thioredoxin]-dithiol + S-adenosyl-L-methionine + 2 H2O = methylarsonous acid + [thioredoxin]-disulfide + 3 glutathione + S-adenosyl-L-homocysteine + H(+)</text>
        <dbReference type="Rhea" id="RHEA:69460"/>
        <dbReference type="Rhea" id="RHEA-COMP:10698"/>
        <dbReference type="Rhea" id="RHEA-COMP:10700"/>
        <dbReference type="ChEBI" id="CHEBI:15377"/>
        <dbReference type="ChEBI" id="CHEBI:15378"/>
        <dbReference type="ChEBI" id="CHEBI:17826"/>
        <dbReference type="ChEBI" id="CHEBI:29950"/>
        <dbReference type="ChEBI" id="CHEBI:50058"/>
        <dbReference type="ChEBI" id="CHEBI:57856"/>
        <dbReference type="ChEBI" id="CHEBI:57925"/>
        <dbReference type="ChEBI" id="CHEBI:59789"/>
        <dbReference type="ChEBI" id="CHEBI:183640"/>
        <dbReference type="EC" id="2.1.1.137"/>
    </reaction>
</comment>
<dbReference type="InterPro" id="IPR026669">
    <property type="entry name" value="Arsenite_MeTrfase-like"/>
</dbReference>
<dbReference type="AlphaFoldDB" id="A0AAP2RAK5"/>
<dbReference type="PANTHER" id="PTHR43675">
    <property type="entry name" value="ARSENITE METHYLTRANSFERASE"/>
    <property type="match status" value="1"/>
</dbReference>
<evidence type="ECO:0000256" key="6">
    <source>
        <dbReference type="ARBA" id="ARBA00047941"/>
    </source>
</evidence>
<proteinExistence type="inferred from homology"/>
<evidence type="ECO:0000256" key="4">
    <source>
        <dbReference type="ARBA" id="ARBA00034521"/>
    </source>
</evidence>
<dbReference type="InterPro" id="IPR025714">
    <property type="entry name" value="Methyltranfer_dom"/>
</dbReference>
<comment type="caution">
    <text evidence="10">The sequence shown here is derived from an EMBL/GenBank/DDBJ whole genome shotgun (WGS) entry which is preliminary data.</text>
</comment>
<dbReference type="Proteomes" id="UP001320159">
    <property type="component" value="Unassembled WGS sequence"/>
</dbReference>
<dbReference type="GO" id="GO:0030791">
    <property type="term" value="F:arsenite methyltransferase activity"/>
    <property type="evidence" value="ECO:0007669"/>
    <property type="project" value="UniProtKB-EC"/>
</dbReference>
<dbReference type="NCBIfam" id="NF008823">
    <property type="entry name" value="PRK11873.1"/>
    <property type="match status" value="1"/>
</dbReference>